<dbReference type="EMBL" id="CP000362">
    <property type="protein sequence ID" value="ABG32031.1"/>
    <property type="molecule type" value="Genomic_DNA"/>
</dbReference>
<reference evidence="10 11" key="1">
    <citation type="journal article" date="2007" name="J. Bacteriol.">
        <title>The complete genome sequence of Roseobacter denitrificans reveals a mixotrophic rather than photosynthetic metabolism.</title>
        <authorList>
            <person name="Swingley W.D."/>
            <person name="Sadekar S."/>
            <person name="Mastrian S.D."/>
            <person name="Matthies H.J."/>
            <person name="Hao J."/>
            <person name="Ramos H."/>
            <person name="Acharya C.R."/>
            <person name="Conrad A.L."/>
            <person name="Taylor H.L."/>
            <person name="Dejesa L.C."/>
            <person name="Shah M.K."/>
            <person name="O'huallachain M.E."/>
            <person name="Lince M.T."/>
            <person name="Blankenship R.E."/>
            <person name="Beatty J.T."/>
            <person name="Touchman J.W."/>
        </authorList>
    </citation>
    <scope>NUCLEOTIDE SEQUENCE [LARGE SCALE GENOMIC DNA]</scope>
    <source>
        <strain evidence="11">ATCC 33942 / OCh 114</strain>
    </source>
</reference>
<dbReference type="GO" id="GO:0005886">
    <property type="term" value="C:plasma membrane"/>
    <property type="evidence" value="ECO:0007669"/>
    <property type="project" value="UniProtKB-SubCell"/>
</dbReference>
<keyword evidence="11" id="KW-1185">Reference proteome</keyword>
<feature type="transmembrane region" description="Helical" evidence="9">
    <location>
        <begin position="182"/>
        <end position="201"/>
    </location>
</feature>
<keyword evidence="6 9" id="KW-1133">Transmembrane helix</keyword>
<dbReference type="InterPro" id="IPR003445">
    <property type="entry name" value="Cat_transpt"/>
</dbReference>
<evidence type="ECO:0000256" key="2">
    <source>
        <dbReference type="ARBA" id="ARBA00009137"/>
    </source>
</evidence>
<evidence type="ECO:0000256" key="6">
    <source>
        <dbReference type="ARBA" id="ARBA00022989"/>
    </source>
</evidence>
<feature type="transmembrane region" description="Helical" evidence="9">
    <location>
        <begin position="37"/>
        <end position="59"/>
    </location>
</feature>
<evidence type="ECO:0000256" key="8">
    <source>
        <dbReference type="ARBA" id="ARBA00023136"/>
    </source>
</evidence>
<comment type="similarity">
    <text evidence="2">Belongs to the TrkH potassium transport family.</text>
</comment>
<feature type="transmembrane region" description="Helical" evidence="9">
    <location>
        <begin position="236"/>
        <end position="255"/>
    </location>
</feature>
<feature type="transmembrane region" description="Helical" evidence="9">
    <location>
        <begin position="134"/>
        <end position="156"/>
    </location>
</feature>
<evidence type="ECO:0000256" key="1">
    <source>
        <dbReference type="ARBA" id="ARBA00004651"/>
    </source>
</evidence>
<dbReference type="STRING" id="375451.RD1_2465"/>
<dbReference type="Pfam" id="PF02386">
    <property type="entry name" value="TrkH"/>
    <property type="match status" value="2"/>
</dbReference>
<dbReference type="AlphaFoldDB" id="Q166R2"/>
<feature type="transmembrane region" description="Helical" evidence="9">
    <location>
        <begin position="275"/>
        <end position="297"/>
    </location>
</feature>
<dbReference type="HOGENOM" id="CLU_030708_3_0_5"/>
<proteinExistence type="inferred from homology"/>
<evidence type="ECO:0000256" key="3">
    <source>
        <dbReference type="ARBA" id="ARBA00022448"/>
    </source>
</evidence>
<protein>
    <submittedName>
        <fullName evidence="10">Trk potassium uptake system protein, transmembrane component</fullName>
    </submittedName>
</protein>
<comment type="subcellular location">
    <subcellularLocation>
        <location evidence="1">Cell membrane</location>
        <topology evidence="1">Multi-pass membrane protein</topology>
    </subcellularLocation>
</comment>
<dbReference type="KEGG" id="rde:RD1_2465"/>
<evidence type="ECO:0000256" key="4">
    <source>
        <dbReference type="ARBA" id="ARBA00022475"/>
    </source>
</evidence>
<gene>
    <name evidence="10" type="primary">trkH</name>
    <name evidence="10" type="ordered locus">RD1_2465</name>
</gene>
<keyword evidence="8 9" id="KW-0472">Membrane</keyword>
<keyword evidence="5 9" id="KW-0812">Transmembrane</keyword>
<feature type="transmembrane region" description="Helical" evidence="9">
    <location>
        <begin position="71"/>
        <end position="93"/>
    </location>
</feature>
<name>Q166R2_ROSDO</name>
<dbReference type="Proteomes" id="UP000007029">
    <property type="component" value="Chromosome"/>
</dbReference>
<feature type="transmembrane region" description="Helical" evidence="9">
    <location>
        <begin position="439"/>
        <end position="464"/>
    </location>
</feature>
<feature type="transmembrane region" description="Helical" evidence="9">
    <location>
        <begin position="309"/>
        <end position="332"/>
    </location>
</feature>
<evidence type="ECO:0000256" key="5">
    <source>
        <dbReference type="ARBA" id="ARBA00022692"/>
    </source>
</evidence>
<evidence type="ECO:0000256" key="9">
    <source>
        <dbReference type="SAM" id="Phobius"/>
    </source>
</evidence>
<dbReference type="PANTHER" id="PTHR32024:SF2">
    <property type="entry name" value="TRK SYSTEM POTASSIUM UPTAKE PROTEIN TRKG-RELATED"/>
    <property type="match status" value="1"/>
</dbReference>
<feature type="transmembrane region" description="Helical" evidence="9">
    <location>
        <begin position="384"/>
        <end position="406"/>
    </location>
</feature>
<evidence type="ECO:0000313" key="10">
    <source>
        <dbReference type="EMBL" id="ABG32031.1"/>
    </source>
</evidence>
<dbReference type="eggNOG" id="COG0168">
    <property type="taxonomic scope" value="Bacteria"/>
</dbReference>
<dbReference type="PANTHER" id="PTHR32024">
    <property type="entry name" value="TRK SYSTEM POTASSIUM UPTAKE PROTEIN TRKG-RELATED"/>
    <property type="match status" value="1"/>
</dbReference>
<dbReference type="GO" id="GO:0008324">
    <property type="term" value="F:monoatomic cation transmembrane transporter activity"/>
    <property type="evidence" value="ECO:0007669"/>
    <property type="project" value="InterPro"/>
</dbReference>
<keyword evidence="4" id="KW-1003">Cell membrane</keyword>
<keyword evidence="7" id="KW-0406">Ion transport</keyword>
<keyword evidence="3" id="KW-0813">Transport</keyword>
<organism evidence="10 11">
    <name type="scientific">Roseobacter denitrificans (strain ATCC 33942 / OCh 114)</name>
    <name type="common">Erythrobacter sp. (strain OCh 114)</name>
    <name type="synonym">Roseobacter denitrificans</name>
    <dbReference type="NCBI Taxonomy" id="375451"/>
    <lineage>
        <taxon>Bacteria</taxon>
        <taxon>Pseudomonadati</taxon>
        <taxon>Pseudomonadota</taxon>
        <taxon>Alphaproteobacteria</taxon>
        <taxon>Rhodobacterales</taxon>
        <taxon>Roseobacteraceae</taxon>
        <taxon>Roseobacter</taxon>
    </lineage>
</organism>
<feature type="transmembrane region" description="Helical" evidence="9">
    <location>
        <begin position="12"/>
        <end position="31"/>
    </location>
</feature>
<dbReference type="GO" id="GO:0030001">
    <property type="term" value="P:metal ion transport"/>
    <property type="evidence" value="ECO:0007669"/>
    <property type="project" value="UniProtKB-ARBA"/>
</dbReference>
<evidence type="ECO:0000256" key="7">
    <source>
        <dbReference type="ARBA" id="ARBA00023065"/>
    </source>
</evidence>
<evidence type="ECO:0000313" key="11">
    <source>
        <dbReference type="Proteomes" id="UP000007029"/>
    </source>
</evidence>
<sequence>MVLQSARLSRVSLALAKHGVLLPLVFLPPTVWAASELAWGLVLALLAPAALGGGLSLAVARTALPKDLRQVEAIVVLALLFVLTPVLSIPAFMTLGMPPVDALFEGMSALTTTGLSVATNADTWPFAGHLLRSWMQWCGGLAMATAVLAMLIGPGVTARKLGKVNMDDGDLISSTRTHARQLLGAYAGITLVFGAAISASIGSVPEGLLLTLSAVSTGGFAYLPDSVASYAPMTQGLTISASLCGAVSLLAVALLCKRDWSNAWLTGSLQRMALWSMGCVLTLCICVWVLGGSGYYVHAWNLLSAISTAGYSIGAMPTEPVLLVFFIAVMAIGGDVGSTAGGIKLARFLTLMRTGQHAARGPRLPVNAVAPMREHGQVLKQSQLIALLALLLFYSVFVLSLWTLFLAHGHPPLPALFDAVSAFSTVGLSTGVIGADNPALLKIATTFAMLLGRLEFVAVLLLVLPRTWHIPHHRRK</sequence>
<accession>Q166R2</accession>